<gene>
    <name evidence="1" type="ORF">A8E72_40920</name>
</gene>
<organism evidence="1 2">
    <name type="scientific">Burkholderia cenocepacia</name>
    <dbReference type="NCBI Taxonomy" id="95486"/>
    <lineage>
        <taxon>Bacteria</taxon>
        <taxon>Pseudomonadati</taxon>
        <taxon>Pseudomonadota</taxon>
        <taxon>Betaproteobacteria</taxon>
        <taxon>Burkholderiales</taxon>
        <taxon>Burkholderiaceae</taxon>
        <taxon>Burkholderia</taxon>
        <taxon>Burkholderia cepacia complex</taxon>
    </lineage>
</organism>
<dbReference type="AlphaFoldDB" id="A0A1V2X434"/>
<sequence>MHAVVSFHVRGATPAAWVRSAVGRRGRYVSDLFASMGGGPDDGKLNIRLDVIWKTNGTRAAAAAGNGTQIASQRVPSTSTSAEVSCSDIHFVTYREPSSPAS</sequence>
<dbReference type="OrthoDB" id="9887386at2"/>
<accession>A0A1V2X434</accession>
<dbReference type="EMBL" id="MUTJ01000113">
    <property type="protein sequence ID" value="ONU73281.1"/>
    <property type="molecule type" value="Genomic_DNA"/>
</dbReference>
<name>A0A1V2X434_9BURK</name>
<evidence type="ECO:0000313" key="1">
    <source>
        <dbReference type="EMBL" id="ONU73281.1"/>
    </source>
</evidence>
<protein>
    <submittedName>
        <fullName evidence="1">Uncharacterized protein</fullName>
    </submittedName>
</protein>
<comment type="caution">
    <text evidence="1">The sequence shown here is derived from an EMBL/GenBank/DDBJ whole genome shotgun (WGS) entry which is preliminary data.</text>
</comment>
<dbReference type="Proteomes" id="UP000188543">
    <property type="component" value="Unassembled WGS sequence"/>
</dbReference>
<proteinExistence type="predicted"/>
<evidence type="ECO:0000313" key="2">
    <source>
        <dbReference type="Proteomes" id="UP000188543"/>
    </source>
</evidence>
<reference evidence="1 2" key="1">
    <citation type="submission" date="2016-08" db="EMBL/GenBank/DDBJ databases">
        <authorList>
            <person name="Seilhamer J.J."/>
        </authorList>
    </citation>
    <scope>NUCLEOTIDE SEQUENCE [LARGE SCALE GENOMIC DNA]</scope>
    <source>
        <strain evidence="1 2">VC14762</strain>
    </source>
</reference>